<feature type="region of interest" description="Disordered" evidence="4">
    <location>
        <begin position="1"/>
        <end position="28"/>
    </location>
</feature>
<dbReference type="Proteomes" id="UP000094527">
    <property type="component" value="Unassembled WGS sequence"/>
</dbReference>
<sequence length="456" mass="51889">MNRERKNSSSAKRNKQKKKDESNNQANFNLNLTPTVKQILERKLELTNSGEFEFELFNWWSNFPRYIKLSIQKDPSCRQLYSPPNFLTPFNDPALFEKLKKDRRTRDWLKDQRYMTLIKELQGDPAVFDEKFYDLEVQQQLFTTLRVMLLGKEGYASVDTTPPPGAGILPPDLISMWVVVLFYAEAKRFEESEEEKDAGNAAYKNLDFAKALEHYHLARSIFPFDMTYLLNIGAVYLQTSRYADAIGACLEAVEVGRENGVTGTPLAKAFMRIGRSFKELEDYQCAKVYFEKSLAAASSPEVASLLAEVEKILNGGKPHIQRESKQVERFDVLGNQLYRKGEYAKAVQQYTKAIGKSEDPILYRNRATCYIKLLDLDLALKDCSKCLELSPNDAQSVLLKARILQKQGSTAFEKALELDKSVLGPFLGYDKGMSGLNSDIEDLRLDVEETTSSVVC</sequence>
<evidence type="ECO:0000313" key="7">
    <source>
        <dbReference type="Proteomes" id="UP000094527"/>
    </source>
</evidence>
<dbReference type="EMBL" id="LJIJ01000709">
    <property type="protein sequence ID" value="ODM95125.1"/>
    <property type="molecule type" value="Genomic_DNA"/>
</dbReference>
<dbReference type="Pfam" id="PF13181">
    <property type="entry name" value="TPR_8"/>
    <property type="match status" value="1"/>
</dbReference>
<dbReference type="PROSITE" id="PS50005">
    <property type="entry name" value="TPR"/>
    <property type="match status" value="1"/>
</dbReference>
<evidence type="ECO:0000259" key="5">
    <source>
        <dbReference type="Pfam" id="PF17830"/>
    </source>
</evidence>
<dbReference type="SUPFAM" id="SSF48452">
    <property type="entry name" value="TPR-like"/>
    <property type="match status" value="2"/>
</dbReference>
<dbReference type="PANTHER" id="PTHR46423">
    <property type="entry name" value="RNA POLYMERASE II-ASSOCIATED PROTEIN 3"/>
    <property type="match status" value="1"/>
</dbReference>
<keyword evidence="2 3" id="KW-0802">TPR repeat</keyword>
<feature type="repeat" description="TPR" evidence="3">
    <location>
        <begin position="360"/>
        <end position="393"/>
    </location>
</feature>
<dbReference type="GO" id="GO:0101031">
    <property type="term" value="C:protein folding chaperone complex"/>
    <property type="evidence" value="ECO:0007669"/>
    <property type="project" value="TreeGrafter"/>
</dbReference>
<keyword evidence="7" id="KW-1185">Reference proteome</keyword>
<dbReference type="InterPro" id="IPR011990">
    <property type="entry name" value="TPR-like_helical_dom_sf"/>
</dbReference>
<dbReference type="InterPro" id="IPR019734">
    <property type="entry name" value="TPR_rpt"/>
</dbReference>
<dbReference type="SMART" id="SM00028">
    <property type="entry name" value="TPR"/>
    <property type="match status" value="5"/>
</dbReference>
<evidence type="ECO:0000256" key="4">
    <source>
        <dbReference type="SAM" id="MobiDB-lite"/>
    </source>
</evidence>
<dbReference type="AlphaFoldDB" id="A0A1D2MQT5"/>
<organism evidence="6 7">
    <name type="scientific">Orchesella cincta</name>
    <name type="common">Springtail</name>
    <name type="synonym">Podura cincta</name>
    <dbReference type="NCBI Taxonomy" id="48709"/>
    <lineage>
        <taxon>Eukaryota</taxon>
        <taxon>Metazoa</taxon>
        <taxon>Ecdysozoa</taxon>
        <taxon>Arthropoda</taxon>
        <taxon>Hexapoda</taxon>
        <taxon>Collembola</taxon>
        <taxon>Entomobryomorpha</taxon>
        <taxon>Entomobryoidea</taxon>
        <taxon>Orchesellidae</taxon>
        <taxon>Orchesellinae</taxon>
        <taxon>Orchesella</taxon>
    </lineage>
</organism>
<gene>
    <name evidence="6" type="ORF">Ocin01_11558</name>
</gene>
<evidence type="ECO:0000313" key="6">
    <source>
        <dbReference type="EMBL" id="ODM95125.1"/>
    </source>
</evidence>
<protein>
    <submittedName>
        <fullName evidence="6">Stress-induced-phosphoprotein 1</fullName>
    </submittedName>
</protein>
<keyword evidence="1" id="KW-0677">Repeat</keyword>
<comment type="caution">
    <text evidence="6">The sequence shown here is derived from an EMBL/GenBank/DDBJ whole genome shotgun (WGS) entry which is preliminary data.</text>
</comment>
<reference evidence="6 7" key="1">
    <citation type="journal article" date="2016" name="Genome Biol. Evol.">
        <title>Gene Family Evolution Reflects Adaptation to Soil Environmental Stressors in the Genome of the Collembolan Orchesella cincta.</title>
        <authorList>
            <person name="Faddeeva-Vakhrusheva A."/>
            <person name="Derks M.F."/>
            <person name="Anvar S.Y."/>
            <person name="Agamennone V."/>
            <person name="Suring W."/>
            <person name="Smit S."/>
            <person name="van Straalen N.M."/>
            <person name="Roelofs D."/>
        </authorList>
    </citation>
    <scope>NUCLEOTIDE SEQUENCE [LARGE SCALE GENOMIC DNA]</scope>
    <source>
        <tissue evidence="6">Mixed pool</tissue>
    </source>
</reference>
<dbReference type="OrthoDB" id="245563at2759"/>
<dbReference type="Pfam" id="PF00515">
    <property type="entry name" value="TPR_1"/>
    <property type="match status" value="1"/>
</dbReference>
<dbReference type="Gene3D" id="1.10.260.100">
    <property type="match status" value="1"/>
</dbReference>
<evidence type="ECO:0000256" key="3">
    <source>
        <dbReference type="PROSITE-ProRule" id="PRU00339"/>
    </source>
</evidence>
<evidence type="ECO:0000256" key="1">
    <source>
        <dbReference type="ARBA" id="ARBA00022737"/>
    </source>
</evidence>
<dbReference type="Pfam" id="PF13432">
    <property type="entry name" value="TPR_16"/>
    <property type="match status" value="1"/>
</dbReference>
<dbReference type="Gene3D" id="1.25.40.10">
    <property type="entry name" value="Tetratricopeptide repeat domain"/>
    <property type="match status" value="2"/>
</dbReference>
<dbReference type="Pfam" id="PF17830">
    <property type="entry name" value="STI1-HOP_DP"/>
    <property type="match status" value="1"/>
</dbReference>
<dbReference type="InterPro" id="IPR051966">
    <property type="entry name" value="RPAP3"/>
</dbReference>
<dbReference type="InterPro" id="IPR041243">
    <property type="entry name" value="STI1/HOP_DP"/>
</dbReference>
<evidence type="ECO:0000256" key="2">
    <source>
        <dbReference type="ARBA" id="ARBA00022803"/>
    </source>
</evidence>
<dbReference type="PANTHER" id="PTHR46423:SF1">
    <property type="entry name" value="RNA POLYMERASE II-ASSOCIATED PROTEIN 3"/>
    <property type="match status" value="1"/>
</dbReference>
<dbReference type="STRING" id="48709.A0A1D2MQT5"/>
<proteinExistence type="predicted"/>
<feature type="domain" description="STI1/HOP DP" evidence="5">
    <location>
        <begin position="92"/>
        <end position="139"/>
    </location>
</feature>
<accession>A0A1D2MQT5</accession>
<name>A0A1D2MQT5_ORCCI</name>